<dbReference type="PANTHER" id="PTHR47099">
    <property type="entry name" value="METHYLCOBAMIDE:COM METHYLTRANSFERASE MTBA"/>
    <property type="match status" value="1"/>
</dbReference>
<evidence type="ECO:0000313" key="3">
    <source>
        <dbReference type="Proteomes" id="UP000184088"/>
    </source>
</evidence>
<reference evidence="2 3" key="1">
    <citation type="submission" date="2016-11" db="EMBL/GenBank/DDBJ databases">
        <authorList>
            <person name="Jaros S."/>
            <person name="Januszkiewicz K."/>
            <person name="Wedrychowicz H."/>
        </authorList>
    </citation>
    <scope>NUCLEOTIDE SEQUENCE [LARGE SCALE GENOMIC DNA]</scope>
    <source>
        <strain evidence="2 3">DSM 17918</strain>
    </source>
</reference>
<protein>
    <submittedName>
        <fullName evidence="2">Uroporphyrinogen-III decarboxylase</fullName>
    </submittedName>
</protein>
<dbReference type="SUPFAM" id="SSF51726">
    <property type="entry name" value="UROD/MetE-like"/>
    <property type="match status" value="1"/>
</dbReference>
<gene>
    <name evidence="2" type="ORF">SAMN02746089_01531</name>
</gene>
<dbReference type="GO" id="GO:0006779">
    <property type="term" value="P:porphyrin-containing compound biosynthetic process"/>
    <property type="evidence" value="ECO:0007669"/>
    <property type="project" value="InterPro"/>
</dbReference>
<dbReference type="RefSeq" id="WP_073343557.1">
    <property type="nucleotide sequence ID" value="NZ_FQVH01000015.1"/>
</dbReference>
<dbReference type="OrthoDB" id="1725032at2"/>
<dbReference type="Gene3D" id="3.20.20.210">
    <property type="match status" value="1"/>
</dbReference>
<dbReference type="PANTHER" id="PTHR47099:SF1">
    <property type="entry name" value="METHYLCOBAMIDE:COM METHYLTRANSFERASE MTBA"/>
    <property type="match status" value="1"/>
</dbReference>
<dbReference type="STRING" id="1121256.SAMN02746089_01531"/>
<dbReference type="GO" id="GO:0004853">
    <property type="term" value="F:uroporphyrinogen decarboxylase activity"/>
    <property type="evidence" value="ECO:0007669"/>
    <property type="project" value="InterPro"/>
</dbReference>
<evidence type="ECO:0000313" key="2">
    <source>
        <dbReference type="EMBL" id="SHF23511.1"/>
    </source>
</evidence>
<proteinExistence type="predicted"/>
<keyword evidence="3" id="KW-1185">Reference proteome</keyword>
<dbReference type="InterPro" id="IPR000257">
    <property type="entry name" value="Uroporphyrinogen_deCOase"/>
</dbReference>
<accession>A0A1M4ZZV8</accession>
<organism evidence="2 3">
    <name type="scientific">Caldanaerobius fijiensis DSM 17918</name>
    <dbReference type="NCBI Taxonomy" id="1121256"/>
    <lineage>
        <taxon>Bacteria</taxon>
        <taxon>Bacillati</taxon>
        <taxon>Bacillota</taxon>
        <taxon>Clostridia</taxon>
        <taxon>Thermoanaerobacterales</taxon>
        <taxon>Thermoanaerobacteraceae</taxon>
        <taxon>Caldanaerobius</taxon>
    </lineage>
</organism>
<dbReference type="Proteomes" id="UP000184088">
    <property type="component" value="Unassembled WGS sequence"/>
</dbReference>
<name>A0A1M4ZZV8_9THEO</name>
<dbReference type="EMBL" id="FQVH01000015">
    <property type="protein sequence ID" value="SHF23511.1"/>
    <property type="molecule type" value="Genomic_DNA"/>
</dbReference>
<evidence type="ECO:0000259" key="1">
    <source>
        <dbReference type="Pfam" id="PF01208"/>
    </source>
</evidence>
<feature type="domain" description="Uroporphyrinogen decarboxylase (URO-D)" evidence="1">
    <location>
        <begin position="165"/>
        <end position="355"/>
    </location>
</feature>
<sequence>MNQRERFLNTMRFKSVDRVPFYIGGPWATTLKRWHSEGLPENVDLNRLFDADGVVELGIYFGMCPAFERTVLEEDDAFVVYINHEGIKMREKKTDPETSMPDFLEFPVKNREDYHKLKWRFRLNAQQRITEEWKKRARFYNENSNLPIRMFADREGGFFGPLRNLMGLENLVLTFYDDPVLIEEMMDDKAELIIAIVDEILKYTKIDFFAFWEDMAYNHGSLISPQMVRKFMLPRYRKVTDFLRSKGIDLIFVDSDGDISELIPIWLEAGINGVWPLEVQSGMDVVKLRQEYPELRMIGGIDKKVLAKDERAIREEILRKVPPLIEKGGYIPDVDHSIPPDVPLKNYLYYLKCLRSVIEKGSC</sequence>
<dbReference type="InterPro" id="IPR038071">
    <property type="entry name" value="UROD/MetE-like_sf"/>
</dbReference>
<dbReference type="InterPro" id="IPR052024">
    <property type="entry name" value="Methanogen_methyltrans"/>
</dbReference>
<dbReference type="AlphaFoldDB" id="A0A1M4ZZV8"/>
<dbReference type="Pfam" id="PF01208">
    <property type="entry name" value="URO-D"/>
    <property type="match status" value="1"/>
</dbReference>